<dbReference type="GeneID" id="7804584"/>
<dbReference type="EMBL" id="FJ227128">
    <property type="protein sequence ID" value="ACO53579.1"/>
    <property type="molecule type" value="Genomic_DNA"/>
</dbReference>
<keyword evidence="1" id="KW-1133">Transmembrane helix</keyword>
<sequence length="110" mass="12456">MAITLVFLLFWRSVLATTATVLNATAPAEDDVAVLFNLIMQQVGKIQKNEISDFGYTKLIFALLILSFIFSIKSQIYKLLTCAKRKKKLKSDDCALETITIKEFNYNVNN</sequence>
<reference evidence="2" key="2">
    <citation type="submission" date="2008-09" db="EMBL/GenBank/DDBJ databases">
        <authorList>
            <person name="Zhang C.-X."/>
            <person name="Xiao Q."/>
        </authorList>
    </citation>
    <scope>NUCLEOTIDE SEQUENCE</scope>
    <source>
        <strain evidence="2">Hangzhou</strain>
    </source>
</reference>
<reference evidence="3" key="1">
    <citation type="submission" date="2005-03" db="EMBL/GenBank/DDBJ databases">
        <title>Phylogenetic relationship of Euproctis pseudoconspersa Nucleopolyhedrovirus based on p24,rr1,38.7kD,lef1 and ld124 homologue gene.</title>
        <authorList>
            <person name="Zhang C.X."/>
        </authorList>
    </citation>
    <scope>NUCLEOTIDE SEQUENCE</scope>
    <source>
        <strain evidence="3">Zhejiang</strain>
    </source>
</reference>
<evidence type="ECO:0000313" key="4">
    <source>
        <dbReference type="Proteomes" id="UP000203846"/>
    </source>
</evidence>
<keyword evidence="1" id="KW-0472">Membrane</keyword>
<dbReference type="RefSeq" id="YP_002854739.1">
    <property type="nucleotide sequence ID" value="NC_012639.1"/>
</dbReference>
<dbReference type="KEGG" id="vg:7804584"/>
<keyword evidence="4" id="KW-1185">Reference proteome</keyword>
<keyword evidence="1" id="KW-0812">Transmembrane</keyword>
<proteinExistence type="predicted"/>
<reference evidence="2 4" key="3">
    <citation type="journal article" date="2009" name="Virus Genes">
        <title>Morphology and genome of Euproctis pseudoconspersa nucleopolyhedrovirus.</title>
        <authorList>
            <person name="Tang X.D."/>
            <person name="Xiao Q."/>
            <person name="Ma X.C."/>
            <person name="Zhu Z.R."/>
            <person name="Zhang C.X."/>
        </authorList>
    </citation>
    <scope>NUCLEOTIDE SEQUENCE [LARGE SCALE GENOMIC DNA]</scope>
    <source>
        <strain evidence="2 4">Hangzhou</strain>
    </source>
</reference>
<organism evidence="3">
    <name type="scientific">Euproctis pseudoconspersa nucleopolyhedrovirus</name>
    <dbReference type="NCBI Taxonomy" id="307467"/>
    <lineage>
        <taxon>Viruses</taxon>
        <taxon>Viruses incertae sedis</taxon>
        <taxon>Naldaviricetes</taxon>
        <taxon>Lefavirales</taxon>
        <taxon>Baculoviridae</taxon>
        <taxon>Alphabaculovirus</taxon>
        <taxon>Alphabaculovirus eupseudoconspersae</taxon>
    </lineage>
</organism>
<dbReference type="EMBL" id="AJ920288">
    <property type="protein sequence ID" value="CAI72632.1"/>
    <property type="molecule type" value="Genomic_DNA"/>
</dbReference>
<dbReference type="Proteomes" id="UP000203846">
    <property type="component" value="Segment"/>
</dbReference>
<accession>Q599F9</accession>
<evidence type="ECO:0000313" key="2">
    <source>
        <dbReference type="EMBL" id="ACO53579.1"/>
    </source>
</evidence>
<evidence type="ECO:0000313" key="3">
    <source>
        <dbReference type="EMBL" id="CAI72632.1"/>
    </source>
</evidence>
<name>Q599F9_9ABAC</name>
<dbReference type="OrthoDB" id="28375at10239"/>
<protein>
    <submittedName>
        <fullName evidence="3">Uncharacterized protein</fullName>
    </submittedName>
</protein>
<feature type="transmembrane region" description="Helical" evidence="1">
    <location>
        <begin position="59"/>
        <end position="80"/>
    </location>
</feature>
<evidence type="ECO:0000256" key="1">
    <source>
        <dbReference type="SAM" id="Phobius"/>
    </source>
</evidence>